<keyword evidence="2" id="KW-0732">Signal</keyword>
<dbReference type="OrthoDB" id="8959481at2759"/>
<evidence type="ECO:0000256" key="1">
    <source>
        <dbReference type="SAM" id="MobiDB-lite"/>
    </source>
</evidence>
<sequence>MQRVTMVMCLIGLSTSLPVLNEHKRTERSASNENTSRANVGGTQPSTGVTGRGFGGTGRSYQYPSQPSYPTGNPYAPTQPYSPYNPYALPPQPYPPFIPIAPRTDSSTALLAVLPFLVTRLAASATPLAAPMNAGK</sequence>
<feature type="signal peptide" evidence="2">
    <location>
        <begin position="1"/>
        <end position="16"/>
    </location>
</feature>
<keyword evidence="4" id="KW-1185">Reference proteome</keyword>
<evidence type="ECO:0000313" key="4">
    <source>
        <dbReference type="Proteomes" id="UP001046870"/>
    </source>
</evidence>
<evidence type="ECO:0000256" key="2">
    <source>
        <dbReference type="SAM" id="SignalP"/>
    </source>
</evidence>
<comment type="caution">
    <text evidence="3">The sequence shown here is derived from an EMBL/GenBank/DDBJ whole genome shotgun (WGS) entry which is preliminary data.</text>
</comment>
<feature type="chain" id="PRO_5038481614" evidence="2">
    <location>
        <begin position="17"/>
        <end position="136"/>
    </location>
</feature>
<gene>
    <name evidence="3" type="ORF">MATL_G00222370</name>
</gene>
<accession>A0A9D3PGG9</accession>
<feature type="region of interest" description="Disordered" evidence="1">
    <location>
        <begin position="22"/>
        <end position="87"/>
    </location>
</feature>
<name>A0A9D3PGG9_MEGAT</name>
<proteinExistence type="predicted"/>
<evidence type="ECO:0000313" key="3">
    <source>
        <dbReference type="EMBL" id="KAG7458616.1"/>
    </source>
</evidence>
<organism evidence="3 4">
    <name type="scientific">Megalops atlanticus</name>
    <name type="common">Tarpon</name>
    <name type="synonym">Clupea gigantea</name>
    <dbReference type="NCBI Taxonomy" id="7932"/>
    <lineage>
        <taxon>Eukaryota</taxon>
        <taxon>Metazoa</taxon>
        <taxon>Chordata</taxon>
        <taxon>Craniata</taxon>
        <taxon>Vertebrata</taxon>
        <taxon>Euteleostomi</taxon>
        <taxon>Actinopterygii</taxon>
        <taxon>Neopterygii</taxon>
        <taxon>Teleostei</taxon>
        <taxon>Elopiformes</taxon>
        <taxon>Megalopidae</taxon>
        <taxon>Megalops</taxon>
    </lineage>
</organism>
<dbReference type="Proteomes" id="UP001046870">
    <property type="component" value="Chromosome 20"/>
</dbReference>
<feature type="compositionally biased region" description="Polar residues" evidence="1">
    <location>
        <begin position="60"/>
        <end position="71"/>
    </location>
</feature>
<dbReference type="AlphaFoldDB" id="A0A9D3PGG9"/>
<dbReference type="EMBL" id="JAFDVH010000020">
    <property type="protein sequence ID" value="KAG7458616.1"/>
    <property type="molecule type" value="Genomic_DNA"/>
</dbReference>
<protein>
    <submittedName>
        <fullName evidence="3">Uncharacterized protein</fullName>
    </submittedName>
</protein>
<feature type="compositionally biased region" description="Polar residues" evidence="1">
    <location>
        <begin position="31"/>
        <end position="46"/>
    </location>
</feature>
<reference evidence="3" key="1">
    <citation type="submission" date="2021-01" db="EMBL/GenBank/DDBJ databases">
        <authorList>
            <person name="Zahm M."/>
            <person name="Roques C."/>
            <person name="Cabau C."/>
            <person name="Klopp C."/>
            <person name="Donnadieu C."/>
            <person name="Jouanno E."/>
            <person name="Lampietro C."/>
            <person name="Louis A."/>
            <person name="Herpin A."/>
            <person name="Echchiki A."/>
            <person name="Berthelot C."/>
            <person name="Parey E."/>
            <person name="Roest-Crollius H."/>
            <person name="Braasch I."/>
            <person name="Postlethwait J."/>
            <person name="Bobe J."/>
            <person name="Montfort J."/>
            <person name="Bouchez O."/>
            <person name="Begum T."/>
            <person name="Mejri S."/>
            <person name="Adams A."/>
            <person name="Chen W.-J."/>
            <person name="Guiguen Y."/>
        </authorList>
    </citation>
    <scope>NUCLEOTIDE SEQUENCE</scope>
    <source>
        <strain evidence="3">YG-15Mar2019-1</strain>
        <tissue evidence="3">Brain</tissue>
    </source>
</reference>